<feature type="compositionally biased region" description="Basic and acidic residues" evidence="1">
    <location>
        <begin position="214"/>
        <end position="274"/>
    </location>
</feature>
<dbReference type="EMBL" id="PGEM01000224">
    <property type="protein sequence ID" value="PPJ61479.1"/>
    <property type="molecule type" value="Genomic_DNA"/>
</dbReference>
<comment type="caution">
    <text evidence="3">The sequence shown here is derived from an EMBL/GenBank/DDBJ whole genome shotgun (WGS) entry which is preliminary data.</text>
</comment>
<sequence>MATTKISATKSTSRAINYAEKRAVEKSGLNCDVDYAKSSFKASRELYGKTDGNQGHVIIQSFKPDEITPEQCNQLGLELAEKMAPNHQIAVYTHNDTDHVHNHIVINAIDLETGKKFNNNKQTLRDLRDFNDEVCLEHGLSVPEKNTARLRYTQTEKAIANPNTKSTAQYSWKDEIREAIDQSQATNMDEFKDHLNQHGIEIERVTPKSITYRHRAEDKKVRGRRLGEDYNKGGIEDGFERQIQRRQQQERDADTDFQPKRPTSNRDESTKRDTGVTQSDWDQFAQDTNELERRRQVAESARLADEKARRDREERAREKQASRTIIDNDRDHGLEL</sequence>
<name>A0A2S6CP39_9CYAN</name>
<organism evidence="3 4">
    <name type="scientific">Cuspidothrix issatschenkoi CHARLIE-1</name>
    <dbReference type="NCBI Taxonomy" id="2052836"/>
    <lineage>
        <taxon>Bacteria</taxon>
        <taxon>Bacillati</taxon>
        <taxon>Cyanobacteriota</taxon>
        <taxon>Cyanophyceae</taxon>
        <taxon>Nostocales</taxon>
        <taxon>Aphanizomenonaceae</taxon>
        <taxon>Cuspidothrix</taxon>
    </lineage>
</organism>
<dbReference type="InterPro" id="IPR005094">
    <property type="entry name" value="Endonuclease_MobA/VirD2"/>
</dbReference>
<evidence type="ECO:0000313" key="3">
    <source>
        <dbReference type="EMBL" id="PPJ61479.1"/>
    </source>
</evidence>
<reference evidence="3 4" key="1">
    <citation type="submission" date="2018-02" db="EMBL/GenBank/DDBJ databases">
        <title>Discovery of a pederin family compound in a non-symbiotic bloom-forming cyanobacterium.</title>
        <authorList>
            <person name="Kust A."/>
            <person name="Mares J."/>
            <person name="Jokela J."/>
            <person name="Urajova P."/>
            <person name="Hajek J."/>
            <person name="Saurav K."/>
            <person name="Voracova K."/>
            <person name="Fewer D.P."/>
            <person name="Haapaniemi E."/>
            <person name="Permi P."/>
            <person name="Rehakova K."/>
            <person name="Sivonen K."/>
            <person name="Hrouzek P."/>
        </authorList>
    </citation>
    <scope>NUCLEOTIDE SEQUENCE [LARGE SCALE GENOMIC DNA]</scope>
    <source>
        <strain evidence="3 4">CHARLIE-1</strain>
    </source>
</reference>
<feature type="domain" description="MobA/VirD2-like nuclease" evidence="2">
    <location>
        <begin position="20"/>
        <end position="140"/>
    </location>
</feature>
<accession>A0A2S6CP39</accession>
<keyword evidence="4" id="KW-1185">Reference proteome</keyword>
<dbReference type="AlphaFoldDB" id="A0A2S6CP39"/>
<evidence type="ECO:0000313" key="4">
    <source>
        <dbReference type="Proteomes" id="UP000239589"/>
    </source>
</evidence>
<feature type="compositionally biased region" description="Polar residues" evidence="1">
    <location>
        <begin position="275"/>
        <end position="288"/>
    </location>
</feature>
<evidence type="ECO:0000259" key="2">
    <source>
        <dbReference type="Pfam" id="PF03432"/>
    </source>
</evidence>
<evidence type="ECO:0000256" key="1">
    <source>
        <dbReference type="SAM" id="MobiDB-lite"/>
    </source>
</evidence>
<gene>
    <name evidence="3" type="ORF">CUN59_20740</name>
</gene>
<dbReference type="Proteomes" id="UP000239589">
    <property type="component" value="Unassembled WGS sequence"/>
</dbReference>
<protein>
    <submittedName>
        <fullName evidence="3">Protein rlx</fullName>
    </submittedName>
</protein>
<feature type="compositionally biased region" description="Basic and acidic residues" evidence="1">
    <location>
        <begin position="290"/>
        <end position="336"/>
    </location>
</feature>
<feature type="region of interest" description="Disordered" evidence="1">
    <location>
        <begin position="213"/>
        <end position="336"/>
    </location>
</feature>
<proteinExistence type="predicted"/>
<dbReference type="Pfam" id="PF03432">
    <property type="entry name" value="Relaxase"/>
    <property type="match status" value="1"/>
</dbReference>
<dbReference type="OrthoDB" id="423968at2"/>